<dbReference type="GO" id="GO:0003724">
    <property type="term" value="F:RNA helicase activity"/>
    <property type="evidence" value="ECO:0007669"/>
    <property type="project" value="UniProtKB-EC"/>
</dbReference>
<gene>
    <name evidence="8" type="primary">hrpA</name>
    <name evidence="8" type="ORF">NG665_00470</name>
</gene>
<dbReference type="InterPro" id="IPR011709">
    <property type="entry name" value="DEAD-box_helicase_OB_fold"/>
</dbReference>
<keyword evidence="3 8" id="KW-0347">Helicase</keyword>
<dbReference type="InterPro" id="IPR024590">
    <property type="entry name" value="HrpA_C"/>
</dbReference>
<dbReference type="SMART" id="SM00847">
    <property type="entry name" value="HA2"/>
    <property type="match status" value="1"/>
</dbReference>
<feature type="region of interest" description="Disordered" evidence="5">
    <location>
        <begin position="1089"/>
        <end position="1112"/>
    </location>
</feature>
<dbReference type="InterPro" id="IPR014001">
    <property type="entry name" value="Helicase_ATP-bd"/>
</dbReference>
<dbReference type="PANTHER" id="PTHR18934">
    <property type="entry name" value="ATP-DEPENDENT RNA HELICASE"/>
    <property type="match status" value="1"/>
</dbReference>
<evidence type="ECO:0000256" key="3">
    <source>
        <dbReference type="ARBA" id="ARBA00022806"/>
    </source>
</evidence>
<dbReference type="Pfam" id="PF21010">
    <property type="entry name" value="HA2_C"/>
    <property type="match status" value="1"/>
</dbReference>
<keyword evidence="1" id="KW-0547">Nucleotide-binding</keyword>
<keyword evidence="9" id="KW-1185">Reference proteome</keyword>
<feature type="domain" description="Helicase ATP-binding" evidence="6">
    <location>
        <begin position="71"/>
        <end position="234"/>
    </location>
</feature>
<dbReference type="InterPro" id="IPR007502">
    <property type="entry name" value="Helicase-assoc_dom"/>
</dbReference>
<dbReference type="InterPro" id="IPR027417">
    <property type="entry name" value="P-loop_NTPase"/>
</dbReference>
<dbReference type="Pfam" id="PF11898">
    <property type="entry name" value="DUF3418"/>
    <property type="match status" value="1"/>
</dbReference>
<dbReference type="Pfam" id="PF00270">
    <property type="entry name" value="DEAD"/>
    <property type="match status" value="1"/>
</dbReference>
<keyword evidence="2 8" id="KW-0378">Hydrolase</keyword>
<evidence type="ECO:0000256" key="2">
    <source>
        <dbReference type="ARBA" id="ARBA00022801"/>
    </source>
</evidence>
<accession>A0ABY5AHE6</accession>
<feature type="region of interest" description="Disordered" evidence="5">
    <location>
        <begin position="1"/>
        <end position="41"/>
    </location>
</feature>
<dbReference type="EMBL" id="CP099547">
    <property type="protein sequence ID" value="USR79507.1"/>
    <property type="molecule type" value="Genomic_DNA"/>
</dbReference>
<evidence type="ECO:0000313" key="9">
    <source>
        <dbReference type="Proteomes" id="UP001056109"/>
    </source>
</evidence>
<dbReference type="PANTHER" id="PTHR18934:SF99">
    <property type="entry name" value="ATP-DEPENDENT RNA HELICASE DHX37-RELATED"/>
    <property type="match status" value="1"/>
</dbReference>
<evidence type="ECO:0000259" key="7">
    <source>
        <dbReference type="PROSITE" id="PS51194"/>
    </source>
</evidence>
<reference evidence="8" key="1">
    <citation type="submission" date="2022-06" db="EMBL/GenBank/DDBJ databases">
        <title>Complete Genome Sequence of Arcanobacterium pinnipediorum strain DSM 28752 isolated from a harbour seal.</title>
        <authorList>
            <person name="Borowiak M."/>
            <person name="Kreitlow A."/>
            <person name="Alssahen M."/>
            <person name="Malorny B."/>
            <person name="Laemmler C."/>
            <person name="Prenger-Berninghoff E."/>
            <person name="Siebert U."/>
            <person name="Ploetz M."/>
            <person name="Abdulmawjood A."/>
        </authorList>
    </citation>
    <scope>NUCLEOTIDE SEQUENCE</scope>
    <source>
        <strain evidence="8">DSM 28752</strain>
    </source>
</reference>
<dbReference type="PROSITE" id="PS51192">
    <property type="entry name" value="HELICASE_ATP_BIND_1"/>
    <property type="match status" value="1"/>
</dbReference>
<dbReference type="SUPFAM" id="SSF52540">
    <property type="entry name" value="P-loop containing nucleoside triphosphate hydrolases"/>
    <property type="match status" value="1"/>
</dbReference>
<dbReference type="PROSITE" id="PS51194">
    <property type="entry name" value="HELICASE_CTER"/>
    <property type="match status" value="1"/>
</dbReference>
<sequence length="1418" mass="157184">MSENNRHPNSQENSRPRRSAAHRRRKNHQHQRALRGPRPFTPEQLAARRAIVPAITYPAQLPVSARRADIMAAIKDNQVVIIAGETGSGKTTQLPKMCLELGRGITGMIGHTQPRRIAARSVAQRICDELDVELGGPIGYHVRFTEEVSPTTLVKLMTDGILLAEIQSDPMLRRYDTIIIDEAHERSLNIDFLMGYLAQLLSKRPDLKLIITSATIDSQRFAQHFGKFIHNGGDDVVAPVIEVSGRTFPVEIRYRPLDGETRVLDGETETLPGGENAEYLSREEAHDQITGIIDAAEELMSEGPGDILVFLSGEGEIRETFGAFKDELGNRFIEPGGHSTVPGAVEIMPLYARLSAGEQQRIFQPHNNRRIVLATNIAETSLTVPGIRYVIDPGTARISRYSPRTKVQRLPIEAISQASANQRSGRCGRVADGIAIRLYSEEDFAARPDFTEPEIQRTSLAAVILQMASLGLGTVADFPFIDPPDLKSVRAGIQLLEEIGALEPDMHTPVLTKIGQKLARLPIDPRLARMLLAAVDNGAATEVLVLVAAMSVQDVRERPAEFKAQADQLHARFTEPSSDFLAYLNLWRYLRTQQRDLSGSAFRRMCRAEHLNWLRFREWQDVVAQLRELAKPLGITLKNIALPTAAQIQQARDKHNDVSQNRDVVHAVKAVGASADAPAADAIHRSLLVGLLSNVGSYDQRKRDYLGARGTHFVTWPGSGLARRTPDWVMAAELVETSRLFARTVAKIDPAWIERVGAHLVKRTYSDPFWSSRDGAAKVHEKVLLYGLTVTADRHVLLSSIGTPSARELAREIFIRHALVEGQWRSHHQFIKANAAALADAREVEERLRSHGLVADEAAQFVFFDERIPESIVSGRHFDSWWKKERHNRPDLLTFTREFLLGENDASNEDFPTEWMQGEVALPISYTFVPGSHADGLCIDVPVTLLPQLSDDGFDWLVPGMRDELVVATIRGLPKRIRRHLVPAPDVAREVGALLPRWEEVAHGQPGAPSFRAAFSDAVRVARGIEIDDEAWEQADLPPHLVITFRVRSERGAVLEEATSIEYLQRSLAPQTRTAVESVVKNAVSQAVASAGGAGGTGSRTTPSHTPGELADNTALGAHIGQVLSTWPQTPDGTIPDSVESIGSHGMVIRGYPALVAVPVKEGTGVELQIVAEPAEQMRDHRLGIIRLLAQELRLPDARISSRWTGRESLAMAASPYSSTTALIDDLHLAAARNLADRWAREEKQPIGQIRRVETYTELRTWLRDRIEDEIYRVAQIVVRILEAYGEVDSLIRTTKSLALINTVTDVRDHVSSLVRDGFIAGVPEEYLAQIPRYLRGAQIRLEKAGTNPAEDSLAWQIADISEAVAQEQQADIAYDPQRSAQLEKAQWMIEELRVSFFAQQLGTHGKVSVQRIRKLLG</sequence>
<dbReference type="InterPro" id="IPR010222">
    <property type="entry name" value="RNA_helicase_HrpA"/>
</dbReference>
<dbReference type="Proteomes" id="UP001056109">
    <property type="component" value="Chromosome"/>
</dbReference>
<protein>
    <submittedName>
        <fullName evidence="8">ATP-dependent RNA helicase HrpA</fullName>
        <ecNumber evidence="8">3.6.4.13</ecNumber>
    </submittedName>
</protein>
<evidence type="ECO:0000256" key="5">
    <source>
        <dbReference type="SAM" id="MobiDB-lite"/>
    </source>
</evidence>
<dbReference type="InterPro" id="IPR011545">
    <property type="entry name" value="DEAD/DEAH_box_helicase_dom"/>
</dbReference>
<feature type="compositionally biased region" description="Basic residues" evidence="5">
    <location>
        <begin position="16"/>
        <end position="35"/>
    </location>
</feature>
<dbReference type="InterPro" id="IPR003593">
    <property type="entry name" value="AAA+_ATPase"/>
</dbReference>
<evidence type="ECO:0000313" key="8">
    <source>
        <dbReference type="EMBL" id="USR79507.1"/>
    </source>
</evidence>
<keyword evidence="4" id="KW-0067">ATP-binding</keyword>
<organism evidence="8 9">
    <name type="scientific">Arcanobacterium pinnipediorum</name>
    <dbReference type="NCBI Taxonomy" id="1503041"/>
    <lineage>
        <taxon>Bacteria</taxon>
        <taxon>Bacillati</taxon>
        <taxon>Actinomycetota</taxon>
        <taxon>Actinomycetes</taxon>
        <taxon>Actinomycetales</taxon>
        <taxon>Actinomycetaceae</taxon>
        <taxon>Arcanobacterium</taxon>
    </lineage>
</organism>
<dbReference type="Pfam" id="PF07717">
    <property type="entry name" value="OB_NTP_bind"/>
    <property type="match status" value="1"/>
</dbReference>
<evidence type="ECO:0000259" key="6">
    <source>
        <dbReference type="PROSITE" id="PS51192"/>
    </source>
</evidence>
<dbReference type="EC" id="3.6.4.13" evidence="8"/>
<name>A0ABY5AHE6_9ACTO</name>
<evidence type="ECO:0000256" key="1">
    <source>
        <dbReference type="ARBA" id="ARBA00022741"/>
    </source>
</evidence>
<dbReference type="Pfam" id="PF00271">
    <property type="entry name" value="Helicase_C"/>
    <property type="match status" value="1"/>
</dbReference>
<dbReference type="Gene3D" id="3.40.50.300">
    <property type="entry name" value="P-loop containing nucleotide triphosphate hydrolases"/>
    <property type="match status" value="2"/>
</dbReference>
<dbReference type="SMART" id="SM00487">
    <property type="entry name" value="DEXDc"/>
    <property type="match status" value="1"/>
</dbReference>
<dbReference type="GO" id="GO:0016787">
    <property type="term" value="F:hydrolase activity"/>
    <property type="evidence" value="ECO:0007669"/>
    <property type="project" value="UniProtKB-KW"/>
</dbReference>
<dbReference type="RefSeq" id="WP_252673376.1">
    <property type="nucleotide sequence ID" value="NZ_CP099547.1"/>
</dbReference>
<evidence type="ECO:0000256" key="4">
    <source>
        <dbReference type="ARBA" id="ARBA00022840"/>
    </source>
</evidence>
<dbReference type="CDD" id="cd18791">
    <property type="entry name" value="SF2_C_RHA"/>
    <property type="match status" value="1"/>
</dbReference>
<proteinExistence type="predicted"/>
<dbReference type="SMART" id="SM00490">
    <property type="entry name" value="HELICc"/>
    <property type="match status" value="1"/>
</dbReference>
<dbReference type="Gene3D" id="1.20.120.1080">
    <property type="match status" value="1"/>
</dbReference>
<dbReference type="NCBIfam" id="TIGR01967">
    <property type="entry name" value="DEAH_box_HrpA"/>
    <property type="match status" value="1"/>
</dbReference>
<dbReference type="InterPro" id="IPR001650">
    <property type="entry name" value="Helicase_C-like"/>
</dbReference>
<feature type="domain" description="Helicase C-terminal" evidence="7">
    <location>
        <begin position="291"/>
        <end position="471"/>
    </location>
</feature>
<dbReference type="SMART" id="SM00382">
    <property type="entry name" value="AAA"/>
    <property type="match status" value="1"/>
</dbReference>